<feature type="domain" description="EamA" evidence="2">
    <location>
        <begin position="67"/>
        <end position="203"/>
    </location>
</feature>
<dbReference type="PANTHER" id="PTHR22911">
    <property type="entry name" value="ACYL-MALONYL CONDENSING ENZYME-RELATED"/>
    <property type="match status" value="1"/>
</dbReference>
<feature type="transmembrane region" description="Helical" evidence="1">
    <location>
        <begin position="283"/>
        <end position="303"/>
    </location>
</feature>
<feature type="transmembrane region" description="Helical" evidence="1">
    <location>
        <begin position="162"/>
        <end position="180"/>
    </location>
</feature>
<feature type="transmembrane region" description="Helical" evidence="1">
    <location>
        <begin position="65"/>
        <end position="85"/>
    </location>
</feature>
<dbReference type="GO" id="GO:0016020">
    <property type="term" value="C:membrane"/>
    <property type="evidence" value="ECO:0007669"/>
    <property type="project" value="InterPro"/>
</dbReference>
<feature type="domain" description="EamA" evidence="2">
    <location>
        <begin position="218"/>
        <end position="351"/>
    </location>
</feature>
<dbReference type="Pfam" id="PF00892">
    <property type="entry name" value="EamA"/>
    <property type="match status" value="2"/>
</dbReference>
<evidence type="ECO:0000259" key="2">
    <source>
        <dbReference type="Pfam" id="PF00892"/>
    </source>
</evidence>
<sequence length="360" mass="39804">MIYLQPPQDEFQASPNSLLISYDESMIVTQEQKKTFKSFEVVDFESANEGLYKTGEEVPHSNQNYMLGLTCAVLSSVCYASNIIFGKMALNRTPMLTPYDINFMRACTSLLVNSYQAKRNGFDPKGCKTKGFLLLILCNVMAALRSYPTVWSYQYISASKCLLIINTSPILVVIVAGILLAEKVTYVNYLIGLTAVFGCYILTLSNSADSVPNSNPVLGYTFALIACVARAGTSCTQRVLAHVWHFMALPFYYTFTLFGVSFIAWMFFEGLINVASYDLIDTVLLLLASLGTTFGMMTISIGLKHLPASTAAPITNLEVAFGFVADILIFHYQFYMSDVVGACIIFGSLLVHIALQCYKK</sequence>
<keyword evidence="1" id="KW-0812">Transmembrane</keyword>
<keyword evidence="1" id="KW-1133">Transmembrane helix</keyword>
<feature type="transmembrane region" description="Helical" evidence="1">
    <location>
        <begin position="315"/>
        <end position="333"/>
    </location>
</feature>
<reference evidence="3" key="1">
    <citation type="submission" date="2023-07" db="EMBL/GenBank/DDBJ databases">
        <authorList>
            <consortium name="AG Swart"/>
            <person name="Singh M."/>
            <person name="Singh A."/>
            <person name="Seah K."/>
            <person name="Emmerich C."/>
        </authorList>
    </citation>
    <scope>NUCLEOTIDE SEQUENCE</scope>
    <source>
        <strain evidence="3">DP1</strain>
    </source>
</reference>
<keyword evidence="1" id="KW-0472">Membrane</keyword>
<feature type="transmembrane region" description="Helical" evidence="1">
    <location>
        <begin position="248"/>
        <end position="268"/>
    </location>
</feature>
<accession>A0AAD1XJ36</accession>
<dbReference type="AlphaFoldDB" id="A0AAD1XJ36"/>
<gene>
    <name evidence="3" type="ORF">ECRASSUSDP1_LOCUS15010</name>
</gene>
<dbReference type="EMBL" id="CAMPGE010015021">
    <property type="protein sequence ID" value="CAI2373664.1"/>
    <property type="molecule type" value="Genomic_DNA"/>
</dbReference>
<dbReference type="PANTHER" id="PTHR22911:SF137">
    <property type="entry name" value="SOLUTE CARRIER FAMILY 35 MEMBER G2-RELATED"/>
    <property type="match status" value="1"/>
</dbReference>
<comment type="caution">
    <text evidence="3">The sequence shown here is derived from an EMBL/GenBank/DDBJ whole genome shotgun (WGS) entry which is preliminary data.</text>
</comment>
<evidence type="ECO:0000256" key="1">
    <source>
        <dbReference type="SAM" id="Phobius"/>
    </source>
</evidence>
<feature type="transmembrane region" description="Helical" evidence="1">
    <location>
        <begin position="339"/>
        <end position="358"/>
    </location>
</feature>
<feature type="transmembrane region" description="Helical" evidence="1">
    <location>
        <begin position="132"/>
        <end position="150"/>
    </location>
</feature>
<organism evidence="3 4">
    <name type="scientific">Euplotes crassus</name>
    <dbReference type="NCBI Taxonomy" id="5936"/>
    <lineage>
        <taxon>Eukaryota</taxon>
        <taxon>Sar</taxon>
        <taxon>Alveolata</taxon>
        <taxon>Ciliophora</taxon>
        <taxon>Intramacronucleata</taxon>
        <taxon>Spirotrichea</taxon>
        <taxon>Hypotrichia</taxon>
        <taxon>Euplotida</taxon>
        <taxon>Euplotidae</taxon>
        <taxon>Moneuplotes</taxon>
    </lineage>
</organism>
<proteinExistence type="predicted"/>
<protein>
    <recommendedName>
        <fullName evidence="2">EamA domain-containing protein</fullName>
    </recommendedName>
</protein>
<keyword evidence="4" id="KW-1185">Reference proteome</keyword>
<feature type="transmembrane region" description="Helical" evidence="1">
    <location>
        <begin position="187"/>
        <end position="205"/>
    </location>
</feature>
<name>A0AAD1XJ36_EUPCR</name>
<dbReference type="Proteomes" id="UP001295684">
    <property type="component" value="Unassembled WGS sequence"/>
</dbReference>
<dbReference type="InterPro" id="IPR037185">
    <property type="entry name" value="EmrE-like"/>
</dbReference>
<evidence type="ECO:0000313" key="4">
    <source>
        <dbReference type="Proteomes" id="UP001295684"/>
    </source>
</evidence>
<dbReference type="InterPro" id="IPR000620">
    <property type="entry name" value="EamA_dom"/>
</dbReference>
<dbReference type="SUPFAM" id="SSF103481">
    <property type="entry name" value="Multidrug resistance efflux transporter EmrE"/>
    <property type="match status" value="2"/>
</dbReference>
<evidence type="ECO:0000313" key="3">
    <source>
        <dbReference type="EMBL" id="CAI2373664.1"/>
    </source>
</evidence>
<feature type="transmembrane region" description="Helical" evidence="1">
    <location>
        <begin position="217"/>
        <end position="236"/>
    </location>
</feature>